<feature type="transmembrane region" description="Helical" evidence="7">
    <location>
        <begin position="184"/>
        <end position="204"/>
    </location>
</feature>
<feature type="transmembrane region" description="Helical" evidence="7">
    <location>
        <begin position="20"/>
        <end position="40"/>
    </location>
</feature>
<feature type="transmembrane region" description="Helical" evidence="7">
    <location>
        <begin position="267"/>
        <end position="286"/>
    </location>
</feature>
<keyword evidence="5 7" id="KW-0472">Membrane</keyword>
<dbReference type="PROSITE" id="PS00610">
    <property type="entry name" value="NA_NEUROTRAN_SYMP_1"/>
    <property type="match status" value="1"/>
</dbReference>
<feature type="transmembrane region" description="Helical" evidence="7">
    <location>
        <begin position="423"/>
        <end position="446"/>
    </location>
</feature>
<evidence type="ECO:0000313" key="9">
    <source>
        <dbReference type="Proteomes" id="UP000198855"/>
    </source>
</evidence>
<dbReference type="NCBIfam" id="NF037979">
    <property type="entry name" value="Na_transp"/>
    <property type="match status" value="1"/>
</dbReference>
<dbReference type="AlphaFoldDB" id="A0A1I2H280"/>
<dbReference type="SUPFAM" id="SSF161070">
    <property type="entry name" value="SNF-like"/>
    <property type="match status" value="1"/>
</dbReference>
<dbReference type="RefSeq" id="WP_091189860.1">
    <property type="nucleotide sequence ID" value="NZ_FOMT01000006.1"/>
</dbReference>
<evidence type="ECO:0000256" key="1">
    <source>
        <dbReference type="ARBA" id="ARBA00004141"/>
    </source>
</evidence>
<gene>
    <name evidence="8" type="ORF">SAMN05216378_5580</name>
</gene>
<dbReference type="InterPro" id="IPR000175">
    <property type="entry name" value="Na/ntran_symport"/>
</dbReference>
<dbReference type="OrthoDB" id="9762833at2"/>
<dbReference type="InterPro" id="IPR037272">
    <property type="entry name" value="SNS_sf"/>
</dbReference>
<dbReference type="GO" id="GO:0015293">
    <property type="term" value="F:symporter activity"/>
    <property type="evidence" value="ECO:0007669"/>
    <property type="project" value="UniProtKB-KW"/>
</dbReference>
<evidence type="ECO:0000256" key="5">
    <source>
        <dbReference type="ARBA" id="ARBA00023136"/>
    </source>
</evidence>
<feature type="transmembrane region" description="Helical" evidence="7">
    <location>
        <begin position="97"/>
        <end position="127"/>
    </location>
</feature>
<keyword evidence="6" id="KW-0769">Symport</keyword>
<organism evidence="8 9">
    <name type="scientific">Paenibacillus catalpae</name>
    <dbReference type="NCBI Taxonomy" id="1045775"/>
    <lineage>
        <taxon>Bacteria</taxon>
        <taxon>Bacillati</taxon>
        <taxon>Bacillota</taxon>
        <taxon>Bacilli</taxon>
        <taxon>Bacillales</taxon>
        <taxon>Paenibacillaceae</taxon>
        <taxon>Paenibacillus</taxon>
    </lineage>
</organism>
<accession>A0A1I2H280</accession>
<dbReference type="Proteomes" id="UP000198855">
    <property type="component" value="Unassembled WGS sequence"/>
</dbReference>
<dbReference type="PANTHER" id="PTHR42948">
    <property type="entry name" value="TRANSPORTER"/>
    <property type="match status" value="1"/>
</dbReference>
<keyword evidence="2 6" id="KW-0813">Transport</keyword>
<evidence type="ECO:0000256" key="4">
    <source>
        <dbReference type="ARBA" id="ARBA00022989"/>
    </source>
</evidence>
<protein>
    <recommendedName>
        <fullName evidence="6">Transporter</fullName>
    </recommendedName>
</protein>
<evidence type="ECO:0000256" key="3">
    <source>
        <dbReference type="ARBA" id="ARBA00022692"/>
    </source>
</evidence>
<feature type="transmembrane region" description="Helical" evidence="7">
    <location>
        <begin position="224"/>
        <end position="246"/>
    </location>
</feature>
<evidence type="ECO:0000256" key="6">
    <source>
        <dbReference type="RuleBase" id="RU003732"/>
    </source>
</evidence>
<name>A0A1I2H280_9BACL</name>
<dbReference type="STRING" id="1045775.SAMN05216378_5580"/>
<feature type="transmembrane region" description="Helical" evidence="7">
    <location>
        <begin position="306"/>
        <end position="339"/>
    </location>
</feature>
<feature type="transmembrane region" description="Helical" evidence="7">
    <location>
        <begin position="394"/>
        <end position="411"/>
    </location>
</feature>
<dbReference type="InterPro" id="IPR047218">
    <property type="entry name" value="YocR/YhdH-like"/>
</dbReference>
<feature type="transmembrane region" description="Helical" evidence="7">
    <location>
        <begin position="52"/>
        <end position="76"/>
    </location>
</feature>
<reference evidence="9" key="1">
    <citation type="submission" date="2016-10" db="EMBL/GenBank/DDBJ databases">
        <authorList>
            <person name="Varghese N."/>
            <person name="Submissions S."/>
        </authorList>
    </citation>
    <scope>NUCLEOTIDE SEQUENCE [LARGE SCALE GENOMIC DNA]</scope>
    <source>
        <strain evidence="9">CGMCC 1.10784</strain>
    </source>
</reference>
<comment type="similarity">
    <text evidence="6">Belongs to the sodium:neurotransmitter symporter (SNF) (TC 2.A.22) family.</text>
</comment>
<dbReference type="EMBL" id="FOMT01000006">
    <property type="protein sequence ID" value="SFF22916.1"/>
    <property type="molecule type" value="Genomic_DNA"/>
</dbReference>
<evidence type="ECO:0000313" key="8">
    <source>
        <dbReference type="EMBL" id="SFF22916.1"/>
    </source>
</evidence>
<dbReference type="CDD" id="cd10336">
    <property type="entry name" value="SLC6sbd_Tyt1-Like"/>
    <property type="match status" value="1"/>
</dbReference>
<keyword evidence="3 6" id="KW-0812">Transmembrane</keyword>
<comment type="subcellular location">
    <subcellularLocation>
        <location evidence="1">Membrane</location>
        <topology evidence="1">Multi-pass membrane protein</topology>
    </subcellularLocation>
</comment>
<feature type="transmembrane region" description="Helical" evidence="7">
    <location>
        <begin position="154"/>
        <end position="172"/>
    </location>
</feature>
<evidence type="ECO:0000256" key="2">
    <source>
        <dbReference type="ARBA" id="ARBA00022448"/>
    </source>
</evidence>
<evidence type="ECO:0000256" key="7">
    <source>
        <dbReference type="SAM" id="Phobius"/>
    </source>
</evidence>
<dbReference type="Pfam" id="PF00209">
    <property type="entry name" value="SNF"/>
    <property type="match status" value="2"/>
</dbReference>
<keyword evidence="4 7" id="KW-1133">Transmembrane helix</keyword>
<feature type="transmembrane region" description="Helical" evidence="7">
    <location>
        <begin position="351"/>
        <end position="374"/>
    </location>
</feature>
<keyword evidence="9" id="KW-1185">Reference proteome</keyword>
<sequence length="455" mass="48505">MVDQNKSTSAPSLADGEERFSKSGFIFAAIGSAVGLGNMWKFPYITGKYGGAAFFLMFVICLLAVGLPVLMAELAIGRGGRGSVSASFSRLSKQKGWGALGFLMILAPFLILSFYSVVAGWTIYYAVRSFSGQLFSNSDYSGQFSAFIGSWQPVWWMLLALVLTAVVIIKGVSAGIEKFNKILIPGLVVLLLILVVRSLTLDGAGEGVSFFLSPDFSKLTAESALVALGHAFFSLSLGMGTMITYGAYVDKRQSLGIGTMAIGLGDLLYAFLAGLIIFPTSFAFGIEPGEGPGLVFVALPAAFAAMPLGSLFGGLFFILLAFAALTSTVGLLEVPVAFVRERFGWSRGLSVIVITLLLFLLGIPSAVSVGGAVGGLQFGEKTFFDWVDFICSNIMLPLGGLIVTIFVGYVWKHAGDEAGLTSSWFRIWIFMVRYIAPILVVLVLLYSAGALDFLF</sequence>
<dbReference type="GO" id="GO:0016020">
    <property type="term" value="C:membrane"/>
    <property type="evidence" value="ECO:0007669"/>
    <property type="project" value="UniProtKB-SubCell"/>
</dbReference>
<dbReference type="PRINTS" id="PR00176">
    <property type="entry name" value="NANEUSMPORT"/>
</dbReference>
<proteinExistence type="inferred from homology"/>
<dbReference type="PROSITE" id="PS50267">
    <property type="entry name" value="NA_NEUROTRAN_SYMP_3"/>
    <property type="match status" value="1"/>
</dbReference>
<dbReference type="PANTHER" id="PTHR42948:SF1">
    <property type="entry name" value="TRANSPORTER"/>
    <property type="match status" value="1"/>
</dbReference>